<evidence type="ECO:0000256" key="1">
    <source>
        <dbReference type="SAM" id="SignalP"/>
    </source>
</evidence>
<name>A0A0K2TWQ1_LEPSM</name>
<organism evidence="2">
    <name type="scientific">Lepeophtheirus salmonis</name>
    <name type="common">Salmon louse</name>
    <name type="synonym">Caligus salmonis</name>
    <dbReference type="NCBI Taxonomy" id="72036"/>
    <lineage>
        <taxon>Eukaryota</taxon>
        <taxon>Metazoa</taxon>
        <taxon>Ecdysozoa</taxon>
        <taxon>Arthropoda</taxon>
        <taxon>Crustacea</taxon>
        <taxon>Multicrustacea</taxon>
        <taxon>Hexanauplia</taxon>
        <taxon>Copepoda</taxon>
        <taxon>Siphonostomatoida</taxon>
        <taxon>Caligidae</taxon>
        <taxon>Lepeophtheirus</taxon>
    </lineage>
</organism>
<sequence length="130" mass="14745">MKSIIFFVFCIAGIRGYPQPDPALLYHSPLPLYYNYPASHPVSPYAYVPYQYAPLVYKKPATPVASVKTAQKNVDLNAEQVEGAVEGAKAPALPLNRAYYPFYNYNHYPYYYNSPYNVVAKHKSVLQTLN</sequence>
<feature type="chain" id="PRO_5005488222" evidence="1">
    <location>
        <begin position="17"/>
        <end position="130"/>
    </location>
</feature>
<evidence type="ECO:0000313" key="2">
    <source>
        <dbReference type="EMBL" id="CDW30463.1"/>
    </source>
</evidence>
<accession>A0A0K2TWQ1</accession>
<proteinExistence type="predicted"/>
<reference evidence="2" key="1">
    <citation type="submission" date="2014-05" db="EMBL/GenBank/DDBJ databases">
        <authorList>
            <person name="Chronopoulou M."/>
        </authorList>
    </citation>
    <scope>NUCLEOTIDE SEQUENCE</scope>
    <source>
        <tissue evidence="2">Whole organism</tissue>
    </source>
</reference>
<dbReference type="EMBL" id="HACA01013102">
    <property type="protein sequence ID" value="CDW30463.1"/>
    <property type="molecule type" value="Transcribed_RNA"/>
</dbReference>
<protein>
    <submittedName>
        <fullName evidence="2">Uncharacterized protein</fullName>
    </submittedName>
</protein>
<dbReference type="AlphaFoldDB" id="A0A0K2TWQ1"/>
<feature type="signal peptide" evidence="1">
    <location>
        <begin position="1"/>
        <end position="16"/>
    </location>
</feature>
<keyword evidence="1" id="KW-0732">Signal</keyword>